<evidence type="ECO:0000256" key="1">
    <source>
        <dbReference type="ARBA" id="ARBA00009764"/>
    </source>
</evidence>
<dbReference type="AlphaFoldDB" id="A0A1H4SQU2"/>
<dbReference type="InterPro" id="IPR010809">
    <property type="entry name" value="FliD_C"/>
</dbReference>
<dbReference type="Pfam" id="PF02465">
    <property type="entry name" value="FliD_N"/>
    <property type="match status" value="1"/>
</dbReference>
<keyword evidence="8" id="KW-0282">Flagellum</keyword>
<dbReference type="PANTHER" id="PTHR30288">
    <property type="entry name" value="FLAGELLAR CAP/ASSEMBLY PROTEIN FLID"/>
    <property type="match status" value="1"/>
</dbReference>
<dbReference type="Pfam" id="PF07195">
    <property type="entry name" value="FliD_C"/>
    <property type="match status" value="1"/>
</dbReference>
<dbReference type="PANTHER" id="PTHR30288:SF0">
    <property type="entry name" value="FLAGELLAR HOOK-ASSOCIATED PROTEIN 2"/>
    <property type="match status" value="1"/>
</dbReference>
<evidence type="ECO:0000259" key="7">
    <source>
        <dbReference type="Pfam" id="PF07195"/>
    </source>
</evidence>
<gene>
    <name evidence="8" type="ORF">SAMN05443244_3526</name>
</gene>
<dbReference type="GO" id="GO:0071973">
    <property type="term" value="P:bacterial-type flagellum-dependent cell motility"/>
    <property type="evidence" value="ECO:0007669"/>
    <property type="project" value="TreeGrafter"/>
</dbReference>
<reference evidence="8 9" key="1">
    <citation type="submission" date="2016-10" db="EMBL/GenBank/DDBJ databases">
        <authorList>
            <person name="de Groot N.N."/>
        </authorList>
    </citation>
    <scope>NUCLEOTIDE SEQUENCE [LARGE SCALE GENOMIC DNA]</scope>
    <source>
        <strain evidence="8 9">AB35.6</strain>
    </source>
</reference>
<dbReference type="GO" id="GO:0007155">
    <property type="term" value="P:cell adhesion"/>
    <property type="evidence" value="ECO:0007669"/>
    <property type="project" value="InterPro"/>
</dbReference>
<protein>
    <recommendedName>
        <fullName evidence="5">Flagellar hook-associated protein 2</fullName>
        <shortName evidence="5">HAP2</shortName>
    </recommendedName>
    <alternativeName>
        <fullName evidence="5">Flagellar cap protein</fullName>
    </alternativeName>
</protein>
<keyword evidence="8" id="KW-0969">Cilium</keyword>
<dbReference type="EMBL" id="FNSD01000001">
    <property type="protein sequence ID" value="SEC46523.1"/>
    <property type="molecule type" value="Genomic_DNA"/>
</dbReference>
<evidence type="ECO:0000256" key="2">
    <source>
        <dbReference type="ARBA" id="ARBA00011255"/>
    </source>
</evidence>
<keyword evidence="8" id="KW-0966">Cell projection</keyword>
<evidence type="ECO:0000313" key="8">
    <source>
        <dbReference type="EMBL" id="SEC46523.1"/>
    </source>
</evidence>
<dbReference type="GO" id="GO:0009424">
    <property type="term" value="C:bacterial-type flagellum hook"/>
    <property type="evidence" value="ECO:0007669"/>
    <property type="project" value="UniProtKB-UniRule"/>
</dbReference>
<evidence type="ECO:0000256" key="5">
    <source>
        <dbReference type="RuleBase" id="RU362066"/>
    </source>
</evidence>
<comment type="function">
    <text evidence="5">Required for morphogenesis and for the elongation of the flagellar filament by facilitating polymerization of the flagellin monomers at the tip of growing filament. Forms a capping structure, which prevents flagellin subunits (transported through the central channel of the flagellum) from leaking out without polymerization at the distal end.</text>
</comment>
<keyword evidence="4 5" id="KW-0975">Bacterial flagellum</keyword>
<dbReference type="InterPro" id="IPR040026">
    <property type="entry name" value="FliD"/>
</dbReference>
<comment type="subcellular location">
    <subcellularLocation>
        <location evidence="5">Secreted</location>
    </subcellularLocation>
    <subcellularLocation>
        <location evidence="5">Bacterial flagellum</location>
    </subcellularLocation>
</comment>
<evidence type="ECO:0000313" key="9">
    <source>
        <dbReference type="Proteomes" id="UP000182409"/>
    </source>
</evidence>
<dbReference type="InterPro" id="IPR003481">
    <property type="entry name" value="FliD_N"/>
</dbReference>
<organism evidence="8 9">
    <name type="scientific">Terriglobus roseus</name>
    <dbReference type="NCBI Taxonomy" id="392734"/>
    <lineage>
        <taxon>Bacteria</taxon>
        <taxon>Pseudomonadati</taxon>
        <taxon>Acidobacteriota</taxon>
        <taxon>Terriglobia</taxon>
        <taxon>Terriglobales</taxon>
        <taxon>Acidobacteriaceae</taxon>
        <taxon>Terriglobus</taxon>
    </lineage>
</organism>
<dbReference type="Proteomes" id="UP000182409">
    <property type="component" value="Unassembled WGS sequence"/>
</dbReference>
<sequence length="452" mass="45345">MAVVGLSFGSATSGTGFDVTTTVASIMTNMRAPETLWTTQTAALTAQDAVLSTLGTDLSALSTALAALTSFDGSFSQKEGAVSDTTTVALTDATTDASAGTHTLTVENLATSSQQHSSAVAAGATLSGSITLQVGSSTTQTIALDSSNNTVSGLAAAINNLNAGVSATVITDSTGSRLSLTSSNSGAANTMTIDSSGMVDSDGNTVAMTVTQVGSDANFTLDGIPLTSTSNTISTALIGVTFQLLGVTSSPVTMQIAEDTSTIASALATFVSAYNTVATALAGQEAKDSTGAAEPLFGDQTLSLLQSELSSALAFATANTGKSSNLAQLGIAVGTTGLLTLDTSTLSTALAGNFTGATNFFQDVGDFGQNLTSVLNSLGTSGNGALALRAAQNTAQERTLADNKTNLEARLVTYQANLTTELNAANQILQSIPSQLDEMKEIYAAITGYNGN</sequence>
<proteinExistence type="inferred from homology"/>
<comment type="subunit">
    <text evidence="2 5">Homopentamer.</text>
</comment>
<keyword evidence="3" id="KW-0175">Coiled coil</keyword>
<evidence type="ECO:0000256" key="3">
    <source>
        <dbReference type="ARBA" id="ARBA00023054"/>
    </source>
</evidence>
<evidence type="ECO:0000256" key="4">
    <source>
        <dbReference type="ARBA" id="ARBA00023143"/>
    </source>
</evidence>
<dbReference type="GO" id="GO:0005576">
    <property type="term" value="C:extracellular region"/>
    <property type="evidence" value="ECO:0007669"/>
    <property type="project" value="UniProtKB-SubCell"/>
</dbReference>
<feature type="domain" description="Flagellar hook-associated protein 2 N-terminal" evidence="6">
    <location>
        <begin position="15"/>
        <end position="112"/>
    </location>
</feature>
<accession>A0A1H4SQU2</accession>
<keyword evidence="5" id="KW-0964">Secreted</keyword>
<dbReference type="GO" id="GO:0009421">
    <property type="term" value="C:bacterial-type flagellum filament cap"/>
    <property type="evidence" value="ECO:0007669"/>
    <property type="project" value="InterPro"/>
</dbReference>
<feature type="domain" description="Flagellar hook-associated protein 2 C-terminal" evidence="7">
    <location>
        <begin position="214"/>
        <end position="430"/>
    </location>
</feature>
<comment type="similarity">
    <text evidence="1 5">Belongs to the FliD family.</text>
</comment>
<dbReference type="OrthoDB" id="105942at2"/>
<evidence type="ECO:0000259" key="6">
    <source>
        <dbReference type="Pfam" id="PF02465"/>
    </source>
</evidence>
<name>A0A1H4SQU2_9BACT</name>